<feature type="domain" description="Yeast cell wall synthesis Kre9/Knh1-like N-terminal" evidence="3">
    <location>
        <begin position="4"/>
        <end position="92"/>
    </location>
</feature>
<evidence type="ECO:0000259" key="3">
    <source>
        <dbReference type="Pfam" id="PF10342"/>
    </source>
</evidence>
<dbReference type="EMBL" id="JARJCW010000006">
    <property type="protein sequence ID" value="KAJ7223174.1"/>
    <property type="molecule type" value="Genomic_DNA"/>
</dbReference>
<proteinExistence type="predicted"/>
<evidence type="ECO:0000256" key="2">
    <source>
        <dbReference type="SAM" id="MobiDB-lite"/>
    </source>
</evidence>
<feature type="region of interest" description="Disordered" evidence="2">
    <location>
        <begin position="128"/>
        <end position="166"/>
    </location>
</feature>
<dbReference type="PANTHER" id="PTHR28154:SF1">
    <property type="entry name" value="CELL WALL SYNTHESIS PROTEIN KNH1-RELATED"/>
    <property type="match status" value="1"/>
</dbReference>
<dbReference type="Pfam" id="PF10342">
    <property type="entry name" value="Kre9_KNH"/>
    <property type="match status" value="1"/>
</dbReference>
<comment type="caution">
    <text evidence="4">The sequence shown here is derived from an EMBL/GenBank/DDBJ whole genome shotgun (WGS) entry which is preliminary data.</text>
</comment>
<dbReference type="Proteomes" id="UP001219525">
    <property type="component" value="Unassembled WGS sequence"/>
</dbReference>
<keyword evidence="5" id="KW-1185">Reference proteome</keyword>
<evidence type="ECO:0000256" key="1">
    <source>
        <dbReference type="ARBA" id="ARBA00022729"/>
    </source>
</evidence>
<accession>A0AAD7E0W3</accession>
<dbReference type="PANTHER" id="PTHR28154">
    <property type="entry name" value="CELL WALL SYNTHESIS PROTEIN KNH1-RELATED"/>
    <property type="match status" value="1"/>
</dbReference>
<dbReference type="InterPro" id="IPR018466">
    <property type="entry name" value="Kre9/Knh1-like_N"/>
</dbReference>
<dbReference type="AlphaFoldDB" id="A0AAD7E0W3"/>
<evidence type="ECO:0000313" key="5">
    <source>
        <dbReference type="Proteomes" id="UP001219525"/>
    </source>
</evidence>
<keyword evidence="1" id="KW-0732">Signal</keyword>
<feature type="compositionally biased region" description="Low complexity" evidence="2">
    <location>
        <begin position="138"/>
        <end position="166"/>
    </location>
</feature>
<dbReference type="GO" id="GO:0006078">
    <property type="term" value="P:(1-&gt;6)-beta-D-glucan biosynthetic process"/>
    <property type="evidence" value="ECO:0007669"/>
    <property type="project" value="InterPro"/>
</dbReference>
<dbReference type="InterPro" id="IPR045328">
    <property type="entry name" value="Kre9/Knh1"/>
</dbReference>
<organism evidence="4 5">
    <name type="scientific">Mycena pura</name>
    <dbReference type="NCBI Taxonomy" id="153505"/>
    <lineage>
        <taxon>Eukaryota</taxon>
        <taxon>Fungi</taxon>
        <taxon>Dikarya</taxon>
        <taxon>Basidiomycota</taxon>
        <taxon>Agaricomycotina</taxon>
        <taxon>Agaricomycetes</taxon>
        <taxon>Agaricomycetidae</taxon>
        <taxon>Agaricales</taxon>
        <taxon>Marasmiineae</taxon>
        <taxon>Mycenaceae</taxon>
        <taxon>Mycena</taxon>
    </lineage>
</organism>
<reference evidence="4" key="1">
    <citation type="submission" date="2023-03" db="EMBL/GenBank/DDBJ databases">
        <title>Massive genome expansion in bonnet fungi (Mycena s.s.) driven by repeated elements and novel gene families across ecological guilds.</title>
        <authorList>
            <consortium name="Lawrence Berkeley National Laboratory"/>
            <person name="Harder C.B."/>
            <person name="Miyauchi S."/>
            <person name="Viragh M."/>
            <person name="Kuo A."/>
            <person name="Thoen E."/>
            <person name="Andreopoulos B."/>
            <person name="Lu D."/>
            <person name="Skrede I."/>
            <person name="Drula E."/>
            <person name="Henrissat B."/>
            <person name="Morin E."/>
            <person name="Kohler A."/>
            <person name="Barry K."/>
            <person name="LaButti K."/>
            <person name="Morin E."/>
            <person name="Salamov A."/>
            <person name="Lipzen A."/>
            <person name="Mereny Z."/>
            <person name="Hegedus B."/>
            <person name="Baldrian P."/>
            <person name="Stursova M."/>
            <person name="Weitz H."/>
            <person name="Taylor A."/>
            <person name="Grigoriev I.V."/>
            <person name="Nagy L.G."/>
            <person name="Martin F."/>
            <person name="Kauserud H."/>
        </authorList>
    </citation>
    <scope>NUCLEOTIDE SEQUENCE</scope>
    <source>
        <strain evidence="4">9144</strain>
    </source>
</reference>
<evidence type="ECO:0000313" key="4">
    <source>
        <dbReference type="EMBL" id="KAJ7223174.1"/>
    </source>
</evidence>
<gene>
    <name evidence="4" type="ORF">GGX14DRAFT_351877</name>
</gene>
<sequence length="207" mass="20334">FTSPTGSIGFTGGQSATIQWMDDGKPPLLSAYGPSILSIYTGNAQQQTSLQTINPSIDPNAANSFPFTVDPTIGPNGSEYFIRLQSLSAKDPNDPTGVLPLLAFSHVFTLSGMTGTFNASVQSQIDGQSTAPIGGGAPAAAPTPSAAATSSGLPKTSAGGSGSATAKGAAASASGKSAAVSNFGASHSLWLGVVTGVVGAFVGAALL</sequence>
<feature type="non-terminal residue" evidence="4">
    <location>
        <position position="207"/>
    </location>
</feature>
<name>A0AAD7E0W3_9AGAR</name>
<protein>
    <recommendedName>
        <fullName evidence="3">Yeast cell wall synthesis Kre9/Knh1-like N-terminal domain-containing protein</fullName>
    </recommendedName>
</protein>
<dbReference type="GO" id="GO:0042546">
    <property type="term" value="P:cell wall biogenesis"/>
    <property type="evidence" value="ECO:0007669"/>
    <property type="project" value="InterPro"/>
</dbReference>